<dbReference type="GO" id="GO:0012505">
    <property type="term" value="C:endomembrane system"/>
    <property type="evidence" value="ECO:0007669"/>
    <property type="project" value="UniProtKB-SubCell"/>
</dbReference>
<keyword evidence="7" id="KW-0961">Cell wall biogenesis/degradation</keyword>
<keyword evidence="6" id="KW-0472">Membrane</keyword>
<dbReference type="Proteomes" id="UP001281410">
    <property type="component" value="Unassembled WGS sequence"/>
</dbReference>
<evidence type="ECO:0000256" key="7">
    <source>
        <dbReference type="ARBA" id="ARBA00023316"/>
    </source>
</evidence>
<dbReference type="Pfam" id="PF03552">
    <property type="entry name" value="Cellulose_synt"/>
    <property type="match status" value="1"/>
</dbReference>
<dbReference type="EMBL" id="JANJYJ010000007">
    <property type="protein sequence ID" value="KAK3198835.1"/>
    <property type="molecule type" value="Genomic_DNA"/>
</dbReference>
<evidence type="ECO:0000256" key="1">
    <source>
        <dbReference type="ARBA" id="ARBA00004308"/>
    </source>
</evidence>
<evidence type="ECO:0000256" key="5">
    <source>
        <dbReference type="ARBA" id="ARBA00022989"/>
    </source>
</evidence>
<dbReference type="GO" id="GO:0016020">
    <property type="term" value="C:membrane"/>
    <property type="evidence" value="ECO:0007669"/>
    <property type="project" value="InterPro"/>
</dbReference>
<dbReference type="GO" id="GO:0030244">
    <property type="term" value="P:cellulose biosynthetic process"/>
    <property type="evidence" value="ECO:0007669"/>
    <property type="project" value="InterPro"/>
</dbReference>
<dbReference type="InterPro" id="IPR005150">
    <property type="entry name" value="Cellulose_synth"/>
</dbReference>
<evidence type="ECO:0000313" key="8">
    <source>
        <dbReference type="EMBL" id="KAK3198835.1"/>
    </source>
</evidence>
<keyword evidence="2" id="KW-0328">Glycosyltransferase</keyword>
<sequence>MMVDPNSPSMLSLRPQIFLSIGLPFCKKFIVESRNHEAYFAQVINGNANHLSQQLLDIKKKYEDMKTRIESAITKGSISKEIRDKHDGFSEWNDEVTKQNHQSIVQIIIDGRGTNASEKEGICQLPTWVYMAREKRSGWSHNFKARVMNSLILIKKYEDLAVKCNPIAVKRLNPVNFLEDIRLLRIDKGTSQFGFEKFNFKNAGAIRLTDIDVSKKSYKHVAKLLGNLIVRNRLDGLLFKKPLSLTKHIKDEHIDHGSGLHRMKYVGPFRFLQKILTKKYEDLAAKCNPIAVKRLNPFNFLEDIRLLGIDEGVGQFGFEKFNFKNAEAVHLTNIDVSKKSSKHVAKLLGNLDFRIDSNTFVSVVPTKLTRVEHIIGR</sequence>
<evidence type="ECO:0000256" key="4">
    <source>
        <dbReference type="ARBA" id="ARBA00022692"/>
    </source>
</evidence>
<keyword evidence="5" id="KW-1133">Transmembrane helix</keyword>
<comment type="subcellular location">
    <subcellularLocation>
        <location evidence="1">Endomembrane system</location>
    </subcellularLocation>
</comment>
<keyword evidence="9" id="KW-1185">Reference proteome</keyword>
<dbReference type="GO" id="GO:0016760">
    <property type="term" value="F:cellulose synthase (UDP-forming) activity"/>
    <property type="evidence" value="ECO:0007669"/>
    <property type="project" value="InterPro"/>
</dbReference>
<evidence type="ECO:0000313" key="9">
    <source>
        <dbReference type="Proteomes" id="UP001281410"/>
    </source>
</evidence>
<reference evidence="8" key="1">
    <citation type="journal article" date="2023" name="Plant J.">
        <title>Genome sequences and population genomics provide insights into the demographic history, inbreeding, and mutation load of two 'living fossil' tree species of Dipteronia.</title>
        <authorList>
            <person name="Feng Y."/>
            <person name="Comes H.P."/>
            <person name="Chen J."/>
            <person name="Zhu S."/>
            <person name="Lu R."/>
            <person name="Zhang X."/>
            <person name="Li P."/>
            <person name="Qiu J."/>
            <person name="Olsen K.M."/>
            <person name="Qiu Y."/>
        </authorList>
    </citation>
    <scope>NUCLEOTIDE SEQUENCE</scope>
    <source>
        <strain evidence="8">NBL</strain>
    </source>
</reference>
<dbReference type="GO" id="GO:0071555">
    <property type="term" value="P:cell wall organization"/>
    <property type="evidence" value="ECO:0007669"/>
    <property type="project" value="UniProtKB-KW"/>
</dbReference>
<accession>A0AAE0DZK9</accession>
<organism evidence="8 9">
    <name type="scientific">Dipteronia sinensis</name>
    <dbReference type="NCBI Taxonomy" id="43782"/>
    <lineage>
        <taxon>Eukaryota</taxon>
        <taxon>Viridiplantae</taxon>
        <taxon>Streptophyta</taxon>
        <taxon>Embryophyta</taxon>
        <taxon>Tracheophyta</taxon>
        <taxon>Spermatophyta</taxon>
        <taxon>Magnoliopsida</taxon>
        <taxon>eudicotyledons</taxon>
        <taxon>Gunneridae</taxon>
        <taxon>Pentapetalae</taxon>
        <taxon>rosids</taxon>
        <taxon>malvids</taxon>
        <taxon>Sapindales</taxon>
        <taxon>Sapindaceae</taxon>
        <taxon>Hippocastanoideae</taxon>
        <taxon>Acereae</taxon>
        <taxon>Dipteronia</taxon>
    </lineage>
</organism>
<evidence type="ECO:0000256" key="3">
    <source>
        <dbReference type="ARBA" id="ARBA00022679"/>
    </source>
</evidence>
<keyword evidence="3" id="KW-0808">Transferase</keyword>
<evidence type="ECO:0000256" key="6">
    <source>
        <dbReference type="ARBA" id="ARBA00023136"/>
    </source>
</evidence>
<comment type="caution">
    <text evidence="8">The sequence shown here is derived from an EMBL/GenBank/DDBJ whole genome shotgun (WGS) entry which is preliminary data.</text>
</comment>
<proteinExistence type="predicted"/>
<dbReference type="PANTHER" id="PTHR13301">
    <property type="entry name" value="X-BOX TRANSCRIPTION FACTOR-RELATED"/>
    <property type="match status" value="1"/>
</dbReference>
<evidence type="ECO:0000256" key="2">
    <source>
        <dbReference type="ARBA" id="ARBA00022676"/>
    </source>
</evidence>
<keyword evidence="4" id="KW-0812">Transmembrane</keyword>
<dbReference type="AlphaFoldDB" id="A0AAE0DZK9"/>
<protein>
    <submittedName>
        <fullName evidence="8">Uncharacterized protein</fullName>
    </submittedName>
</protein>
<name>A0AAE0DZK9_9ROSI</name>
<gene>
    <name evidence="8" type="ORF">Dsin_022250</name>
</gene>